<dbReference type="EMBL" id="ARXV01000002">
    <property type="protein sequence ID" value="KGD66067.1"/>
    <property type="molecule type" value="Genomic_DNA"/>
</dbReference>
<proteinExistence type="predicted"/>
<dbReference type="Proteomes" id="UP000029444">
    <property type="component" value="Unassembled WGS sequence"/>
</dbReference>
<evidence type="ECO:0000313" key="3">
    <source>
        <dbReference type="Proteomes" id="UP000029444"/>
    </source>
</evidence>
<accession>A0A095SNB6</accession>
<organism evidence="2 3">
    <name type="scientific">Alcanivorax nanhaiticus</name>
    <dbReference type="NCBI Taxonomy" id="1177154"/>
    <lineage>
        <taxon>Bacteria</taxon>
        <taxon>Pseudomonadati</taxon>
        <taxon>Pseudomonadota</taxon>
        <taxon>Gammaproteobacteria</taxon>
        <taxon>Oceanospirillales</taxon>
        <taxon>Alcanivoracaceae</taxon>
        <taxon>Alcanivorax</taxon>
    </lineage>
</organism>
<reference evidence="2 3" key="1">
    <citation type="submission" date="2012-09" db="EMBL/GenBank/DDBJ databases">
        <title>Genome Sequence of alkane-degrading Bacterium Alcanivorax sp. 19-m-6.</title>
        <authorList>
            <person name="Lai Q."/>
            <person name="Shao Z."/>
        </authorList>
    </citation>
    <scope>NUCLEOTIDE SEQUENCE [LARGE SCALE GENOMIC DNA]</scope>
    <source>
        <strain evidence="2 3">19-m-6</strain>
    </source>
</reference>
<keyword evidence="3" id="KW-1185">Reference proteome</keyword>
<sequence length="90" mass="10430">MRSVGNNNHDEAFRISAQTVNIYPAGHDAQRLYQFGSEELYQRIYGGGTLNAVLLGHWLLILFDSFQEFRKAIFGRFFVREWPDILTFTG</sequence>
<protein>
    <submittedName>
        <fullName evidence="2">Uncharacterized protein</fullName>
    </submittedName>
</protein>
<feature type="transmembrane region" description="Helical" evidence="1">
    <location>
        <begin position="44"/>
        <end position="63"/>
    </location>
</feature>
<keyword evidence="1" id="KW-0472">Membrane</keyword>
<keyword evidence="1" id="KW-0812">Transmembrane</keyword>
<evidence type="ECO:0000256" key="1">
    <source>
        <dbReference type="SAM" id="Phobius"/>
    </source>
</evidence>
<name>A0A095SNB6_9GAMM</name>
<gene>
    <name evidence="2" type="ORF">Y5S_00539</name>
</gene>
<evidence type="ECO:0000313" key="2">
    <source>
        <dbReference type="EMBL" id="KGD66067.1"/>
    </source>
</evidence>
<keyword evidence="1" id="KW-1133">Transmembrane helix</keyword>
<dbReference type="PATRIC" id="fig|1177154.3.peg.548"/>
<comment type="caution">
    <text evidence="2">The sequence shown here is derived from an EMBL/GenBank/DDBJ whole genome shotgun (WGS) entry which is preliminary data.</text>
</comment>
<dbReference type="AlphaFoldDB" id="A0A095SNB6"/>